<dbReference type="PRINTS" id="PR01506">
    <property type="entry name" value="TATBPROTEIN"/>
</dbReference>
<evidence type="ECO:0000256" key="1">
    <source>
        <dbReference type="ARBA" id="ARBA00004167"/>
    </source>
</evidence>
<feature type="region of interest" description="Disordered" evidence="10">
    <location>
        <begin position="81"/>
        <end position="118"/>
    </location>
</feature>
<keyword evidence="7 9" id="KW-0811">Translocation</keyword>
<proteinExistence type="inferred from homology"/>
<keyword evidence="4 9" id="KW-0812">Transmembrane</keyword>
<dbReference type="InterPro" id="IPR018448">
    <property type="entry name" value="TatB"/>
</dbReference>
<dbReference type="Pfam" id="PF02416">
    <property type="entry name" value="TatA_B_E"/>
    <property type="match status" value="1"/>
</dbReference>
<comment type="function">
    <text evidence="9">Part of the twin-arginine translocation (Tat) system that transports large folded proteins containing a characteristic twin-arginine motif in their signal peptide across membranes. Together with TatC, TatB is part of a receptor directly interacting with Tat signal peptides. TatB may form an oligomeric binding site that transiently accommodates folded Tat precursor proteins before their translocation.</text>
</comment>
<organism evidence="11">
    <name type="scientific">uncultured Thiotrichaceae bacterium</name>
    <dbReference type="NCBI Taxonomy" id="298394"/>
    <lineage>
        <taxon>Bacteria</taxon>
        <taxon>Pseudomonadati</taxon>
        <taxon>Pseudomonadota</taxon>
        <taxon>Gammaproteobacteria</taxon>
        <taxon>Thiotrichales</taxon>
        <taxon>Thiotrichaceae</taxon>
        <taxon>environmental samples</taxon>
    </lineage>
</organism>
<evidence type="ECO:0000256" key="3">
    <source>
        <dbReference type="ARBA" id="ARBA00022475"/>
    </source>
</evidence>
<dbReference type="HAMAP" id="MF_00237">
    <property type="entry name" value="TatB"/>
    <property type="match status" value="1"/>
</dbReference>
<dbReference type="EMBL" id="CACVAT010000582">
    <property type="protein sequence ID" value="CAA6830409.1"/>
    <property type="molecule type" value="Genomic_DNA"/>
</dbReference>
<sequence length="118" mass="13387">MFDAGFLEMLLIGVIALLVIGPDRLPGIAAKLGRWIGKARAFVANTRSDIERELRTEEMRSLLEKQESEIRELRDIMQDRTKGVRKEMEEASEQLKSSGNQVNDSLNKMVDSVKPNEK</sequence>
<evidence type="ECO:0000256" key="6">
    <source>
        <dbReference type="ARBA" id="ARBA00022989"/>
    </source>
</evidence>
<reference evidence="11" key="1">
    <citation type="submission" date="2020-01" db="EMBL/GenBank/DDBJ databases">
        <authorList>
            <person name="Meier V. D."/>
            <person name="Meier V D."/>
        </authorList>
    </citation>
    <scope>NUCLEOTIDE SEQUENCE</scope>
    <source>
        <strain evidence="11">HLG_WM_MAG_09</strain>
    </source>
</reference>
<comment type="subcellular location">
    <subcellularLocation>
        <location evidence="9">Cell membrane</location>
        <topology evidence="9">Single-pass membrane protein</topology>
    </subcellularLocation>
    <subcellularLocation>
        <location evidence="1">Membrane</location>
        <topology evidence="1">Single-pass membrane protein</topology>
    </subcellularLocation>
</comment>
<keyword evidence="3 9" id="KW-1003">Cell membrane</keyword>
<comment type="similarity">
    <text evidence="9">Belongs to the TatB family.</text>
</comment>
<feature type="compositionally biased region" description="Polar residues" evidence="10">
    <location>
        <begin position="94"/>
        <end position="106"/>
    </location>
</feature>
<evidence type="ECO:0000313" key="11">
    <source>
        <dbReference type="EMBL" id="CAA6830409.1"/>
    </source>
</evidence>
<gene>
    <name evidence="9" type="primary">tatB</name>
    <name evidence="11" type="ORF">HELGO_WM60950</name>
</gene>
<keyword evidence="8 9" id="KW-0472">Membrane</keyword>
<evidence type="ECO:0000256" key="5">
    <source>
        <dbReference type="ARBA" id="ARBA00022927"/>
    </source>
</evidence>
<dbReference type="GO" id="GO:0033281">
    <property type="term" value="C:TAT protein transport complex"/>
    <property type="evidence" value="ECO:0007669"/>
    <property type="project" value="UniProtKB-UniRule"/>
</dbReference>
<name>A0A6S6UEI6_9GAMM</name>
<protein>
    <recommendedName>
        <fullName evidence="9">Sec-independent protein translocase protein TatB</fullName>
    </recommendedName>
</protein>
<dbReference type="GO" id="GO:0008320">
    <property type="term" value="F:protein transmembrane transporter activity"/>
    <property type="evidence" value="ECO:0007669"/>
    <property type="project" value="UniProtKB-UniRule"/>
</dbReference>
<evidence type="ECO:0000256" key="4">
    <source>
        <dbReference type="ARBA" id="ARBA00022692"/>
    </source>
</evidence>
<evidence type="ECO:0000256" key="8">
    <source>
        <dbReference type="ARBA" id="ARBA00023136"/>
    </source>
</evidence>
<evidence type="ECO:0000256" key="10">
    <source>
        <dbReference type="SAM" id="MobiDB-lite"/>
    </source>
</evidence>
<dbReference type="NCBIfam" id="TIGR01410">
    <property type="entry name" value="tatB"/>
    <property type="match status" value="1"/>
</dbReference>
<comment type="subunit">
    <text evidence="9">The Tat system comprises two distinct complexes: a TatABC complex, containing multiple copies of TatA, TatB and TatC subunits, and a separate TatA complex, containing only TatA subunits. Substrates initially bind to the TatABC complex, which probably triggers association of the separate TatA complex to form the active translocon.</text>
</comment>
<keyword evidence="6 9" id="KW-1133">Transmembrane helix</keyword>
<dbReference type="GO" id="GO:0043953">
    <property type="term" value="P:protein transport by the Tat complex"/>
    <property type="evidence" value="ECO:0007669"/>
    <property type="project" value="UniProtKB-UniRule"/>
</dbReference>
<dbReference type="Gene3D" id="1.20.5.3310">
    <property type="match status" value="1"/>
</dbReference>
<dbReference type="InterPro" id="IPR003369">
    <property type="entry name" value="TatA/B/E"/>
</dbReference>
<evidence type="ECO:0000256" key="2">
    <source>
        <dbReference type="ARBA" id="ARBA00022448"/>
    </source>
</evidence>
<evidence type="ECO:0000256" key="9">
    <source>
        <dbReference type="HAMAP-Rule" id="MF_00237"/>
    </source>
</evidence>
<keyword evidence="2 9" id="KW-0813">Transport</keyword>
<dbReference type="AlphaFoldDB" id="A0A6S6UEI6"/>
<evidence type="ECO:0000256" key="7">
    <source>
        <dbReference type="ARBA" id="ARBA00023010"/>
    </source>
</evidence>
<dbReference type="PANTHER" id="PTHR33162">
    <property type="entry name" value="SEC-INDEPENDENT PROTEIN TRANSLOCASE PROTEIN TATA, CHLOROPLASTIC"/>
    <property type="match status" value="1"/>
</dbReference>
<dbReference type="PANTHER" id="PTHR33162:SF1">
    <property type="entry name" value="SEC-INDEPENDENT PROTEIN TRANSLOCASE PROTEIN TATA, CHLOROPLASTIC"/>
    <property type="match status" value="1"/>
</dbReference>
<keyword evidence="5 9" id="KW-0653">Protein transport</keyword>
<accession>A0A6S6UEI6</accession>